<keyword evidence="6 7" id="KW-0961">Cell wall biogenesis/degradation</keyword>
<reference evidence="12" key="2">
    <citation type="submission" date="2021-04" db="EMBL/GenBank/DDBJ databases">
        <authorList>
            <person name="Gilroy R."/>
        </authorList>
    </citation>
    <scope>NUCLEOTIDE SEQUENCE</scope>
    <source>
        <strain evidence="12">Gambia16-930</strain>
    </source>
</reference>
<dbReference type="GO" id="GO:0009252">
    <property type="term" value="P:peptidoglycan biosynthetic process"/>
    <property type="evidence" value="ECO:0007669"/>
    <property type="project" value="UniProtKB-UniRule"/>
</dbReference>
<evidence type="ECO:0000256" key="6">
    <source>
        <dbReference type="ARBA" id="ARBA00023316"/>
    </source>
</evidence>
<comment type="caution">
    <text evidence="12">The sequence shown here is derived from an EMBL/GenBank/DDBJ whole genome shotgun (WGS) entry which is preliminary data.</text>
</comment>
<dbReference type="InterPro" id="IPR036615">
    <property type="entry name" value="Mur_ligase_C_dom_sf"/>
</dbReference>
<evidence type="ECO:0000313" key="13">
    <source>
        <dbReference type="Proteomes" id="UP000824267"/>
    </source>
</evidence>
<feature type="binding site" evidence="7">
    <location>
        <position position="456"/>
    </location>
    <ligand>
        <name>meso-2,6-diaminopimelate</name>
        <dbReference type="ChEBI" id="CHEBI:57791"/>
    </ligand>
</feature>
<evidence type="ECO:0000256" key="4">
    <source>
        <dbReference type="ARBA" id="ARBA00022984"/>
    </source>
</evidence>
<comment type="subcellular location">
    <subcellularLocation>
        <location evidence="7 8">Cytoplasm</location>
    </subcellularLocation>
</comment>
<comment type="similarity">
    <text evidence="1 7">Belongs to the MurCDEF family. MurE subfamily.</text>
</comment>
<organism evidence="12 13">
    <name type="scientific">Candidatus Onthomorpha intestinigallinarum</name>
    <dbReference type="NCBI Taxonomy" id="2840880"/>
    <lineage>
        <taxon>Bacteria</taxon>
        <taxon>Pseudomonadati</taxon>
        <taxon>Bacteroidota</taxon>
        <taxon>Bacteroidia</taxon>
        <taxon>Bacteroidales</taxon>
        <taxon>Candidatus Onthomorpha</taxon>
    </lineage>
</organism>
<feature type="domain" description="Mur ligase C-terminal" evidence="10">
    <location>
        <begin position="330"/>
        <end position="458"/>
    </location>
</feature>
<keyword evidence="3 7" id="KW-0133">Cell shape</keyword>
<reference evidence="12" key="1">
    <citation type="journal article" date="2021" name="PeerJ">
        <title>Extensive microbial diversity within the chicken gut microbiome revealed by metagenomics and culture.</title>
        <authorList>
            <person name="Gilroy R."/>
            <person name="Ravi A."/>
            <person name="Getino M."/>
            <person name="Pursley I."/>
            <person name="Horton D.L."/>
            <person name="Alikhan N.F."/>
            <person name="Baker D."/>
            <person name="Gharbi K."/>
            <person name="Hall N."/>
            <person name="Watson M."/>
            <person name="Adriaenssens E.M."/>
            <person name="Foster-Nyarko E."/>
            <person name="Jarju S."/>
            <person name="Secka A."/>
            <person name="Antonio M."/>
            <person name="Oren A."/>
            <person name="Chaudhuri R.R."/>
            <person name="La Ragione R."/>
            <person name="Hildebrand F."/>
            <person name="Pallen M.J."/>
        </authorList>
    </citation>
    <scope>NUCLEOTIDE SEQUENCE</scope>
    <source>
        <strain evidence="12">Gambia16-930</strain>
    </source>
</reference>
<dbReference type="SUPFAM" id="SSF53244">
    <property type="entry name" value="MurD-like peptide ligases, peptide-binding domain"/>
    <property type="match status" value="1"/>
</dbReference>
<keyword evidence="7 12" id="KW-0436">Ligase</keyword>
<dbReference type="Pfam" id="PF01225">
    <property type="entry name" value="Mur_ligase"/>
    <property type="match status" value="1"/>
</dbReference>
<protein>
    <recommendedName>
        <fullName evidence="7">UDP-N-acetylmuramoyl-L-alanyl-D-glutamate--2,6-diaminopimelate ligase</fullName>
        <ecNumber evidence="7">6.3.2.13</ecNumber>
    </recommendedName>
    <alternativeName>
        <fullName evidence="7">Meso-A2pm-adding enzyme</fullName>
    </alternativeName>
    <alternativeName>
        <fullName evidence="7">Meso-diaminopimelate-adding enzyme</fullName>
    </alternativeName>
    <alternativeName>
        <fullName evidence="7">UDP-MurNAc-L-Ala-D-Glu:meso-diaminopimelate ligase</fullName>
    </alternativeName>
    <alternativeName>
        <fullName evidence="7">UDP-MurNAc-tripeptide synthetase</fullName>
    </alternativeName>
    <alternativeName>
        <fullName evidence="7">UDP-N-acetylmuramyl-tripeptide synthetase</fullName>
    </alternativeName>
</protein>
<dbReference type="InterPro" id="IPR013221">
    <property type="entry name" value="Mur_ligase_cen"/>
</dbReference>
<dbReference type="InterPro" id="IPR035911">
    <property type="entry name" value="MurE/MurF_N"/>
</dbReference>
<feature type="binding site" evidence="7">
    <location>
        <position position="460"/>
    </location>
    <ligand>
        <name>meso-2,6-diaminopimelate</name>
        <dbReference type="ChEBI" id="CHEBI:57791"/>
    </ligand>
</feature>
<dbReference type="SUPFAM" id="SSF53623">
    <property type="entry name" value="MurD-like peptide ligases, catalytic domain"/>
    <property type="match status" value="1"/>
</dbReference>
<evidence type="ECO:0000313" key="12">
    <source>
        <dbReference type="EMBL" id="HIW88081.1"/>
    </source>
</evidence>
<comment type="pathway">
    <text evidence="7 8">Cell wall biogenesis; peptidoglycan biosynthesis.</text>
</comment>
<dbReference type="InterPro" id="IPR004101">
    <property type="entry name" value="Mur_ligase_C"/>
</dbReference>
<keyword evidence="4 7" id="KW-0573">Peptidoglycan synthesis</keyword>
<dbReference type="GO" id="GO:0000287">
    <property type="term" value="F:magnesium ion binding"/>
    <property type="evidence" value="ECO:0007669"/>
    <property type="project" value="UniProtKB-UniRule"/>
</dbReference>
<evidence type="ECO:0000256" key="5">
    <source>
        <dbReference type="ARBA" id="ARBA00023306"/>
    </source>
</evidence>
<dbReference type="GO" id="GO:0008765">
    <property type="term" value="F:UDP-N-acetylmuramoylalanyl-D-glutamate-2,6-diaminopimelate ligase activity"/>
    <property type="evidence" value="ECO:0007669"/>
    <property type="project" value="UniProtKB-UniRule"/>
</dbReference>
<feature type="short sequence motif" description="Meso-diaminopimelate recognition motif" evidence="7">
    <location>
        <begin position="404"/>
        <end position="407"/>
    </location>
</feature>
<feature type="binding site" evidence="7">
    <location>
        <position position="191"/>
    </location>
    <ligand>
        <name>UDP-N-acetyl-alpha-D-muramoyl-L-alanyl-D-glutamate</name>
        <dbReference type="ChEBI" id="CHEBI:83900"/>
    </ligand>
</feature>
<feature type="binding site" evidence="7">
    <location>
        <begin position="156"/>
        <end position="157"/>
    </location>
    <ligand>
        <name>UDP-N-acetyl-alpha-D-muramoyl-L-alanyl-D-glutamate</name>
        <dbReference type="ChEBI" id="CHEBI:83900"/>
    </ligand>
</feature>
<dbReference type="InterPro" id="IPR000713">
    <property type="entry name" value="Mur_ligase_N"/>
</dbReference>
<dbReference type="Pfam" id="PF08245">
    <property type="entry name" value="Mur_ligase_M"/>
    <property type="match status" value="1"/>
</dbReference>
<dbReference type="AlphaFoldDB" id="A0A9D1UIQ0"/>
<comment type="PTM">
    <text evidence="7">Carboxylation is probably crucial for Mg(2+) binding and, consequently, for the gamma-phosphate positioning of ATP.</text>
</comment>
<dbReference type="Proteomes" id="UP000824267">
    <property type="component" value="Unassembled WGS sequence"/>
</dbReference>
<evidence type="ECO:0000256" key="1">
    <source>
        <dbReference type="ARBA" id="ARBA00005898"/>
    </source>
</evidence>
<keyword evidence="7" id="KW-0963">Cytoplasm</keyword>
<evidence type="ECO:0000259" key="9">
    <source>
        <dbReference type="Pfam" id="PF01225"/>
    </source>
</evidence>
<keyword evidence="7" id="KW-0067">ATP-binding</keyword>
<comment type="cofactor">
    <cofactor evidence="7">
        <name>Mg(2+)</name>
        <dbReference type="ChEBI" id="CHEBI:18420"/>
    </cofactor>
</comment>
<dbReference type="InterPro" id="IPR036565">
    <property type="entry name" value="Mur-like_cat_sf"/>
</dbReference>
<dbReference type="EC" id="6.3.2.13" evidence="7"/>
<feature type="binding site" evidence="7">
    <location>
        <position position="183"/>
    </location>
    <ligand>
        <name>UDP-N-acetyl-alpha-D-muramoyl-L-alanyl-D-glutamate</name>
        <dbReference type="ChEBI" id="CHEBI:83900"/>
    </ligand>
</feature>
<feature type="modified residue" description="N6-carboxylysine" evidence="7">
    <location>
        <position position="223"/>
    </location>
</feature>
<feature type="binding site" evidence="7">
    <location>
        <begin position="404"/>
        <end position="407"/>
    </location>
    <ligand>
        <name>meso-2,6-diaminopimelate</name>
        <dbReference type="ChEBI" id="CHEBI:57791"/>
    </ligand>
</feature>
<evidence type="ECO:0000256" key="3">
    <source>
        <dbReference type="ARBA" id="ARBA00022960"/>
    </source>
</evidence>
<comment type="caution">
    <text evidence="7">Lacks conserved residue(s) required for the propagation of feature annotation.</text>
</comment>
<dbReference type="Gene3D" id="3.40.1390.10">
    <property type="entry name" value="MurE/MurF, N-terminal domain"/>
    <property type="match status" value="1"/>
</dbReference>
<dbReference type="HAMAP" id="MF_00208">
    <property type="entry name" value="MurE"/>
    <property type="match status" value="1"/>
</dbReference>
<dbReference type="GO" id="GO:0005737">
    <property type="term" value="C:cytoplasm"/>
    <property type="evidence" value="ECO:0007669"/>
    <property type="project" value="UniProtKB-SubCell"/>
</dbReference>
<dbReference type="Gene3D" id="3.90.190.20">
    <property type="entry name" value="Mur ligase, C-terminal domain"/>
    <property type="match status" value="1"/>
</dbReference>
<dbReference type="PANTHER" id="PTHR23135:SF4">
    <property type="entry name" value="UDP-N-ACETYLMURAMOYL-L-ALANYL-D-GLUTAMATE--2,6-DIAMINOPIMELATE LIGASE MURE HOMOLOG, CHLOROPLASTIC"/>
    <property type="match status" value="1"/>
</dbReference>
<feature type="domain" description="Mur ligase central" evidence="11">
    <location>
        <begin position="112"/>
        <end position="305"/>
    </location>
</feature>
<accession>A0A9D1UIQ0</accession>
<dbReference type="Pfam" id="PF02875">
    <property type="entry name" value="Mur_ligase_C"/>
    <property type="match status" value="1"/>
</dbReference>
<keyword evidence="2 7" id="KW-0132">Cell division</keyword>
<evidence type="ECO:0000259" key="11">
    <source>
        <dbReference type="Pfam" id="PF08245"/>
    </source>
</evidence>
<keyword evidence="5 7" id="KW-0131">Cell cycle</keyword>
<feature type="binding site" evidence="7">
    <location>
        <begin position="114"/>
        <end position="120"/>
    </location>
    <ligand>
        <name>ATP</name>
        <dbReference type="ChEBI" id="CHEBI:30616"/>
    </ligand>
</feature>
<dbReference type="NCBIfam" id="TIGR01085">
    <property type="entry name" value="murE"/>
    <property type="match status" value="1"/>
</dbReference>
<keyword evidence="7" id="KW-0547">Nucleotide-binding</keyword>
<feature type="binding site" evidence="7">
    <location>
        <position position="380"/>
    </location>
    <ligand>
        <name>meso-2,6-diaminopimelate</name>
        <dbReference type="ChEBI" id="CHEBI:57791"/>
    </ligand>
</feature>
<gene>
    <name evidence="7" type="primary">murE</name>
    <name evidence="12" type="ORF">IAC47_07440</name>
</gene>
<dbReference type="NCBIfam" id="NF001126">
    <property type="entry name" value="PRK00139.1-4"/>
    <property type="match status" value="1"/>
</dbReference>
<dbReference type="SUPFAM" id="SSF63418">
    <property type="entry name" value="MurE/MurF N-terminal domain"/>
    <property type="match status" value="1"/>
</dbReference>
<evidence type="ECO:0000256" key="7">
    <source>
        <dbReference type="HAMAP-Rule" id="MF_00208"/>
    </source>
</evidence>
<dbReference type="Gene3D" id="3.40.1190.10">
    <property type="entry name" value="Mur-like, catalytic domain"/>
    <property type="match status" value="1"/>
</dbReference>
<dbReference type="PANTHER" id="PTHR23135">
    <property type="entry name" value="MUR LIGASE FAMILY MEMBER"/>
    <property type="match status" value="1"/>
</dbReference>
<feature type="binding site" evidence="7">
    <location>
        <position position="33"/>
    </location>
    <ligand>
        <name>UDP-N-acetyl-alpha-D-muramoyl-L-alanyl-D-glutamate</name>
        <dbReference type="ChEBI" id="CHEBI:83900"/>
    </ligand>
</feature>
<dbReference type="InterPro" id="IPR005761">
    <property type="entry name" value="UDP-N-AcMur-Glu-dNH2Pim_ligase"/>
</dbReference>
<evidence type="ECO:0000256" key="2">
    <source>
        <dbReference type="ARBA" id="ARBA00022618"/>
    </source>
</evidence>
<proteinExistence type="inferred from homology"/>
<dbReference type="EMBL" id="DXGG01000234">
    <property type="protein sequence ID" value="HIW88081.1"/>
    <property type="molecule type" value="Genomic_DNA"/>
</dbReference>
<comment type="catalytic activity">
    <reaction evidence="7">
        <text>UDP-N-acetyl-alpha-D-muramoyl-L-alanyl-D-glutamate + meso-2,6-diaminopimelate + ATP = UDP-N-acetyl-alpha-D-muramoyl-L-alanyl-gamma-D-glutamyl-meso-2,6-diaminopimelate + ADP + phosphate + H(+)</text>
        <dbReference type="Rhea" id="RHEA:23676"/>
        <dbReference type="ChEBI" id="CHEBI:15378"/>
        <dbReference type="ChEBI" id="CHEBI:30616"/>
        <dbReference type="ChEBI" id="CHEBI:43474"/>
        <dbReference type="ChEBI" id="CHEBI:57791"/>
        <dbReference type="ChEBI" id="CHEBI:83900"/>
        <dbReference type="ChEBI" id="CHEBI:83905"/>
        <dbReference type="ChEBI" id="CHEBI:456216"/>
        <dbReference type="EC" id="6.3.2.13"/>
    </reaction>
</comment>
<evidence type="ECO:0000259" key="10">
    <source>
        <dbReference type="Pfam" id="PF02875"/>
    </source>
</evidence>
<dbReference type="GO" id="GO:0051301">
    <property type="term" value="P:cell division"/>
    <property type="evidence" value="ECO:0007669"/>
    <property type="project" value="UniProtKB-KW"/>
</dbReference>
<comment type="function">
    <text evidence="7">Catalyzes the addition of meso-diaminopimelic acid to the nucleotide precursor UDP-N-acetylmuramoyl-L-alanyl-D-glutamate (UMAG) in the biosynthesis of bacterial cell-wall peptidoglycan.</text>
</comment>
<name>A0A9D1UIQ0_9BACT</name>
<evidence type="ECO:0000256" key="8">
    <source>
        <dbReference type="RuleBase" id="RU004135"/>
    </source>
</evidence>
<dbReference type="GO" id="GO:0071555">
    <property type="term" value="P:cell wall organization"/>
    <property type="evidence" value="ECO:0007669"/>
    <property type="project" value="UniProtKB-KW"/>
</dbReference>
<feature type="domain" description="Mur ligase N-terminal catalytic" evidence="9">
    <location>
        <begin position="27"/>
        <end position="100"/>
    </location>
</feature>
<dbReference type="GO" id="GO:0005524">
    <property type="term" value="F:ATP binding"/>
    <property type="evidence" value="ECO:0007669"/>
    <property type="project" value="UniProtKB-UniRule"/>
</dbReference>
<keyword evidence="7" id="KW-0460">Magnesium</keyword>
<sequence length="481" mass="53895">MKKQKLYKLLNNVDIIQLKGNEQIDIMSICSDSRKTECGSLFIAQKGLEYDGHNYINSAIETGAVAIILEQMPETLCDNITYVQVNSSSDALVEIAKNFYEDPTSRLKLIGITGTNGKTTTVTLSYNLFSDLGYKCGLISTIVNKIADKEIPTDHTTPDIITLNELLFRMAEKKCEYVFMEVSSHAIVQNRIGGLKYYGAIFSNITHDHLDYHKTFENYIKAKKTFFDNLDKTAFALTNVDDKNGLKMLEASKAQKYTYSLTKEADFKAKIIEKSFEGMLLKINGKEVYSQLTGRFNAYNVLCVYSIAYLCGLNQDNILLGISKLKAAEGRFEAMKLKNEATAIVDYAHTPDALENVISTINDIRPNGHLIIVVGCGGNRDKSKRPEMAHIAQKGSDILILTSDNPRNEDPDIIIEEMKQGITENEGLFCISNRKEAIKLAAQLSRGKQDVILIAGKGHETYQEIKGVKHHFDDKEEISKY</sequence>
<dbReference type="GO" id="GO:0008360">
    <property type="term" value="P:regulation of cell shape"/>
    <property type="evidence" value="ECO:0007669"/>
    <property type="project" value="UniProtKB-KW"/>
</dbReference>
<feature type="binding site" evidence="7">
    <location>
        <position position="189"/>
    </location>
    <ligand>
        <name>UDP-N-acetyl-alpha-D-muramoyl-L-alanyl-D-glutamate</name>
        <dbReference type="ChEBI" id="CHEBI:83900"/>
    </ligand>
</feature>